<sequence length="350" mass="36698">MQDRRRLGTSGSHNDNRLRGPGQPGRGWLRSPAGADSGEPSCPRPKPGCGWKHPRGCGRKQSVYPLGPTARLGRGARATLGVAVQPRFSSAGRASAASQSQERGRTENATPPSPKNDLGREVTCAPEPRCGYSQRGRGGEKQGRLLPGRGRGSRISAPRGSGRDDWSLGDLGFALRCRPPVTTAGLRPGGASAAPGPAGFSAAGPRASGCPAPGAGDPRPPARAEAPPALARPLPGPRPGCPRERRSRARGPGAGPGGRAPGWPRTSATPQRRPPRPRPAPRVPRVGKGAEAEIRETPEPGGFPKYRRAVVRPVSLRLQQQALVELSTANCYRRTAPKFANLLLKAHPCP</sequence>
<evidence type="ECO:0008006" key="4">
    <source>
        <dbReference type="Google" id="ProtNLM"/>
    </source>
</evidence>
<feature type="region of interest" description="Disordered" evidence="1">
    <location>
        <begin position="181"/>
        <end position="304"/>
    </location>
</feature>
<protein>
    <recommendedName>
        <fullName evidence="4">Collagen alpha-1(I) chain-like</fullName>
    </recommendedName>
</protein>
<evidence type="ECO:0000256" key="1">
    <source>
        <dbReference type="SAM" id="MobiDB-lite"/>
    </source>
</evidence>
<name>A0ABN8ZVK6_RANTA</name>
<dbReference type="Proteomes" id="UP001176941">
    <property type="component" value="Chromosome 5"/>
</dbReference>
<feature type="compositionally biased region" description="Low complexity" evidence="1">
    <location>
        <begin position="184"/>
        <end position="233"/>
    </location>
</feature>
<feature type="compositionally biased region" description="Low complexity" evidence="1">
    <location>
        <begin position="261"/>
        <end position="271"/>
    </location>
</feature>
<feature type="compositionally biased region" description="Basic and acidic residues" evidence="1">
    <location>
        <begin position="288"/>
        <end position="298"/>
    </location>
</feature>
<reference evidence="2" key="1">
    <citation type="submission" date="2023-04" db="EMBL/GenBank/DDBJ databases">
        <authorList>
            <consortium name="ELIXIR-Norway"/>
        </authorList>
    </citation>
    <scope>NUCLEOTIDE SEQUENCE [LARGE SCALE GENOMIC DNA]</scope>
</reference>
<feature type="region of interest" description="Disordered" evidence="1">
    <location>
        <begin position="1"/>
        <end position="169"/>
    </location>
</feature>
<proteinExistence type="predicted"/>
<evidence type="ECO:0000313" key="2">
    <source>
        <dbReference type="EMBL" id="CAI9175769.1"/>
    </source>
</evidence>
<keyword evidence="3" id="KW-1185">Reference proteome</keyword>
<dbReference type="EMBL" id="OX459941">
    <property type="protein sequence ID" value="CAI9175769.1"/>
    <property type="molecule type" value="Genomic_DNA"/>
</dbReference>
<accession>A0ABN8ZVK6</accession>
<organism evidence="2 3">
    <name type="scientific">Rangifer tarandus platyrhynchus</name>
    <name type="common">Svalbard reindeer</name>
    <dbReference type="NCBI Taxonomy" id="3082113"/>
    <lineage>
        <taxon>Eukaryota</taxon>
        <taxon>Metazoa</taxon>
        <taxon>Chordata</taxon>
        <taxon>Craniata</taxon>
        <taxon>Vertebrata</taxon>
        <taxon>Euteleostomi</taxon>
        <taxon>Mammalia</taxon>
        <taxon>Eutheria</taxon>
        <taxon>Laurasiatheria</taxon>
        <taxon>Artiodactyla</taxon>
        <taxon>Ruminantia</taxon>
        <taxon>Pecora</taxon>
        <taxon>Cervidae</taxon>
        <taxon>Odocoileinae</taxon>
        <taxon>Rangifer</taxon>
    </lineage>
</organism>
<gene>
    <name evidence="2" type="ORF">MRATA1EN1_LOCUS24731</name>
</gene>
<evidence type="ECO:0000313" key="3">
    <source>
        <dbReference type="Proteomes" id="UP001176941"/>
    </source>
</evidence>
<feature type="compositionally biased region" description="Low complexity" evidence="1">
    <location>
        <begin position="87"/>
        <end position="101"/>
    </location>
</feature>